<reference evidence="2 3" key="1">
    <citation type="submission" date="2019-05" db="EMBL/GenBank/DDBJ databases">
        <title>Emergence of the Ug99 lineage of the wheat stem rust pathogen through somatic hybridization.</title>
        <authorList>
            <person name="Li F."/>
            <person name="Upadhyaya N.M."/>
            <person name="Sperschneider J."/>
            <person name="Matny O."/>
            <person name="Nguyen-Phuc H."/>
            <person name="Mago R."/>
            <person name="Raley C."/>
            <person name="Miller M.E."/>
            <person name="Silverstein K.A.T."/>
            <person name="Henningsen E."/>
            <person name="Hirsch C.D."/>
            <person name="Visser B."/>
            <person name="Pretorius Z.A."/>
            <person name="Steffenson B.J."/>
            <person name="Schwessinger B."/>
            <person name="Dodds P.N."/>
            <person name="Figueroa M."/>
        </authorList>
    </citation>
    <scope>NUCLEOTIDE SEQUENCE [LARGE SCALE GENOMIC DNA]</scope>
    <source>
        <strain evidence="2">21-0</strain>
    </source>
</reference>
<evidence type="ECO:0000256" key="1">
    <source>
        <dbReference type="SAM" id="MobiDB-lite"/>
    </source>
</evidence>
<feature type="region of interest" description="Disordered" evidence="1">
    <location>
        <begin position="1"/>
        <end position="33"/>
    </location>
</feature>
<proteinExistence type="predicted"/>
<dbReference type="EMBL" id="VSWC01000040">
    <property type="protein sequence ID" value="KAA1105568.1"/>
    <property type="molecule type" value="Genomic_DNA"/>
</dbReference>
<protein>
    <submittedName>
        <fullName evidence="2">Uncharacterized protein</fullName>
    </submittedName>
</protein>
<organism evidence="2 3">
    <name type="scientific">Puccinia graminis f. sp. tritici</name>
    <dbReference type="NCBI Taxonomy" id="56615"/>
    <lineage>
        <taxon>Eukaryota</taxon>
        <taxon>Fungi</taxon>
        <taxon>Dikarya</taxon>
        <taxon>Basidiomycota</taxon>
        <taxon>Pucciniomycotina</taxon>
        <taxon>Pucciniomycetes</taxon>
        <taxon>Pucciniales</taxon>
        <taxon>Pucciniaceae</taxon>
        <taxon>Puccinia</taxon>
    </lineage>
</organism>
<comment type="caution">
    <text evidence="2">The sequence shown here is derived from an EMBL/GenBank/DDBJ whole genome shotgun (WGS) entry which is preliminary data.</text>
</comment>
<keyword evidence="3" id="KW-1185">Reference proteome</keyword>
<feature type="compositionally biased region" description="Low complexity" evidence="1">
    <location>
        <begin position="19"/>
        <end position="29"/>
    </location>
</feature>
<feature type="compositionally biased region" description="Basic and acidic residues" evidence="1">
    <location>
        <begin position="7"/>
        <end position="18"/>
    </location>
</feature>
<evidence type="ECO:0000313" key="2">
    <source>
        <dbReference type="EMBL" id="KAA1105568.1"/>
    </source>
</evidence>
<evidence type="ECO:0000313" key="3">
    <source>
        <dbReference type="Proteomes" id="UP000324748"/>
    </source>
</evidence>
<gene>
    <name evidence="2" type="ORF">PGT21_011984</name>
</gene>
<dbReference type="AlphaFoldDB" id="A0A5B0PXB2"/>
<sequence>MDDLEDGDAHNLQARERSSLPSNSNPRLSAESQQEVLHLYYTTDSGRLGADRDVSEAAVGIPSDARPLLEPVVGVTSDSGPTQWQLSA</sequence>
<name>A0A5B0PXB2_PUCGR</name>
<accession>A0A5B0PXB2</accession>
<dbReference type="Proteomes" id="UP000324748">
    <property type="component" value="Unassembled WGS sequence"/>
</dbReference>